<protein>
    <submittedName>
        <fullName evidence="3">Fe-S OXIDOREDUCTASE</fullName>
        <ecNumber evidence="3">1.8.-.-</ecNumber>
    </submittedName>
</protein>
<dbReference type="InterPro" id="IPR022946">
    <property type="entry name" value="UPF0313"/>
</dbReference>
<dbReference type="AlphaFoldDB" id="A0A6S6T7N5"/>
<sequence length="205" mass="23246">YFIAAHPGTTDEDMLNLALWLKKHDFRADQVQAFYPSPMATATTMYHTGKNPLQKVTYKSDQVETVKSPEQRKLHKALLRYHDPANWALIRARLKEMGRAELIGDGPNQLIPEYTADEKQLAYQSHRRKNSAVAHKKRTGGKGNVAKQKQGGAAKTKHRNGKNIRTQHTGLPPLAEDETDQKPKQNASAKHAKRSKPRRKKKPTR</sequence>
<evidence type="ECO:0000313" key="3">
    <source>
        <dbReference type="EMBL" id="CAA6814246.1"/>
    </source>
</evidence>
<reference evidence="3" key="1">
    <citation type="submission" date="2020-01" db="EMBL/GenBank/DDBJ databases">
        <authorList>
            <person name="Meier V. D."/>
            <person name="Meier V D."/>
        </authorList>
    </citation>
    <scope>NUCLEOTIDE SEQUENCE</scope>
    <source>
        <strain evidence="3">HLG_WM_MAG_07</strain>
    </source>
</reference>
<feature type="compositionally biased region" description="Basic residues" evidence="1">
    <location>
        <begin position="190"/>
        <end position="205"/>
    </location>
</feature>
<feature type="domain" description="UPF0313" evidence="2">
    <location>
        <begin position="29"/>
        <end position="173"/>
    </location>
</feature>
<accession>A0A6S6T7N5</accession>
<dbReference type="PANTHER" id="PTHR32331">
    <property type="entry name" value="UPF0313 PROTEIN YGIQ"/>
    <property type="match status" value="1"/>
</dbReference>
<evidence type="ECO:0000256" key="1">
    <source>
        <dbReference type="SAM" id="MobiDB-lite"/>
    </source>
</evidence>
<organism evidence="3">
    <name type="scientific">uncultured Thiotrichaceae bacterium</name>
    <dbReference type="NCBI Taxonomy" id="298394"/>
    <lineage>
        <taxon>Bacteria</taxon>
        <taxon>Pseudomonadati</taxon>
        <taxon>Pseudomonadota</taxon>
        <taxon>Gammaproteobacteria</taxon>
        <taxon>Thiotrichales</taxon>
        <taxon>Thiotrichaceae</taxon>
        <taxon>environmental samples</taxon>
    </lineage>
</organism>
<proteinExistence type="predicted"/>
<evidence type="ECO:0000259" key="2">
    <source>
        <dbReference type="Pfam" id="PF11842"/>
    </source>
</evidence>
<dbReference type="PANTHER" id="PTHR32331:SF0">
    <property type="entry name" value="UPF0313 PROTEIN YGIQ"/>
    <property type="match status" value="1"/>
</dbReference>
<gene>
    <name evidence="3" type="ORF">HELGO_WM39915</name>
</gene>
<dbReference type="InterPro" id="IPR024560">
    <property type="entry name" value="UPF0313_C"/>
</dbReference>
<dbReference type="EC" id="1.8.-.-" evidence="3"/>
<dbReference type="EMBL" id="CACVAY010000067">
    <property type="protein sequence ID" value="CAA6814246.1"/>
    <property type="molecule type" value="Genomic_DNA"/>
</dbReference>
<name>A0A6S6T7N5_9GAMM</name>
<dbReference type="GO" id="GO:0016491">
    <property type="term" value="F:oxidoreductase activity"/>
    <property type="evidence" value="ECO:0007669"/>
    <property type="project" value="UniProtKB-KW"/>
</dbReference>
<feature type="region of interest" description="Disordered" evidence="1">
    <location>
        <begin position="123"/>
        <end position="205"/>
    </location>
</feature>
<feature type="non-terminal residue" evidence="3">
    <location>
        <position position="1"/>
    </location>
</feature>
<feature type="compositionally biased region" description="Basic residues" evidence="1">
    <location>
        <begin position="125"/>
        <end position="140"/>
    </location>
</feature>
<dbReference type="Pfam" id="PF11842">
    <property type="entry name" value="DUF3362"/>
    <property type="match status" value="1"/>
</dbReference>
<keyword evidence="3" id="KW-0560">Oxidoreductase</keyword>
<feature type="compositionally biased region" description="Low complexity" evidence="1">
    <location>
        <begin position="144"/>
        <end position="154"/>
    </location>
</feature>